<dbReference type="RefSeq" id="WP_189490591.1">
    <property type="nucleotide sequence ID" value="NZ_BMZO01000008.1"/>
</dbReference>
<name>A0A8J3GGV5_9HYPH</name>
<reference evidence="6" key="1">
    <citation type="journal article" date="2014" name="Int. J. Syst. Evol. Microbiol.">
        <title>Complete genome sequence of Corynebacterium casei LMG S-19264T (=DSM 44701T), isolated from a smear-ripened cheese.</title>
        <authorList>
            <consortium name="US DOE Joint Genome Institute (JGI-PGF)"/>
            <person name="Walter F."/>
            <person name="Albersmeier A."/>
            <person name="Kalinowski J."/>
            <person name="Ruckert C."/>
        </authorList>
    </citation>
    <scope>NUCLEOTIDE SEQUENCE</scope>
    <source>
        <strain evidence="6">KCTC 42097</strain>
    </source>
</reference>
<feature type="signal peptide" evidence="4">
    <location>
        <begin position="1"/>
        <end position="19"/>
    </location>
</feature>
<protein>
    <recommendedName>
        <fullName evidence="5">Transglycosylase SLT domain-containing protein</fullName>
    </recommendedName>
</protein>
<dbReference type="PANTHER" id="PTHR37423">
    <property type="entry name" value="SOLUBLE LYTIC MUREIN TRANSGLYCOSYLASE-RELATED"/>
    <property type="match status" value="1"/>
</dbReference>
<evidence type="ECO:0000256" key="1">
    <source>
        <dbReference type="ARBA" id="ARBA00007734"/>
    </source>
</evidence>
<proteinExistence type="inferred from homology"/>
<accession>A0A8J3GGV5</accession>
<dbReference type="AlphaFoldDB" id="A0A8J3GGV5"/>
<dbReference type="Proteomes" id="UP000641137">
    <property type="component" value="Unassembled WGS sequence"/>
</dbReference>
<feature type="region of interest" description="Disordered" evidence="3">
    <location>
        <begin position="55"/>
        <end position="111"/>
    </location>
</feature>
<evidence type="ECO:0000256" key="2">
    <source>
        <dbReference type="ARBA" id="ARBA00009387"/>
    </source>
</evidence>
<comment type="caution">
    <text evidence="6">The sequence shown here is derived from an EMBL/GenBank/DDBJ whole genome shotgun (WGS) entry which is preliminary data.</text>
</comment>
<dbReference type="InterPro" id="IPR023346">
    <property type="entry name" value="Lysozyme-like_dom_sf"/>
</dbReference>
<dbReference type="CDD" id="cd16896">
    <property type="entry name" value="LT_Slt70-like"/>
    <property type="match status" value="1"/>
</dbReference>
<dbReference type="SUPFAM" id="SSF53955">
    <property type="entry name" value="Lysozyme-like"/>
    <property type="match status" value="1"/>
</dbReference>
<dbReference type="InterPro" id="IPR008258">
    <property type="entry name" value="Transglycosylase_SLT_dom_1"/>
</dbReference>
<dbReference type="PANTHER" id="PTHR37423:SF2">
    <property type="entry name" value="MEMBRANE-BOUND LYTIC MUREIN TRANSGLYCOSYLASE C"/>
    <property type="match status" value="1"/>
</dbReference>
<evidence type="ECO:0000256" key="4">
    <source>
        <dbReference type="SAM" id="SignalP"/>
    </source>
</evidence>
<evidence type="ECO:0000256" key="3">
    <source>
        <dbReference type="SAM" id="MobiDB-lite"/>
    </source>
</evidence>
<feature type="domain" description="Transglycosylase SLT" evidence="5">
    <location>
        <begin position="151"/>
        <end position="249"/>
    </location>
</feature>
<organism evidence="6 7">
    <name type="scientific">Limoniibacter endophyticus</name>
    <dbReference type="NCBI Taxonomy" id="1565040"/>
    <lineage>
        <taxon>Bacteria</taxon>
        <taxon>Pseudomonadati</taxon>
        <taxon>Pseudomonadota</taxon>
        <taxon>Alphaproteobacteria</taxon>
        <taxon>Hyphomicrobiales</taxon>
        <taxon>Bartonellaceae</taxon>
        <taxon>Limoniibacter</taxon>
    </lineage>
</organism>
<dbReference type="EMBL" id="BMZO01000008">
    <property type="protein sequence ID" value="GHC75139.1"/>
    <property type="molecule type" value="Genomic_DNA"/>
</dbReference>
<dbReference type="Pfam" id="PF01464">
    <property type="entry name" value="SLT"/>
    <property type="match status" value="1"/>
</dbReference>
<comment type="similarity">
    <text evidence="2">Belongs to the virb1 family.</text>
</comment>
<comment type="similarity">
    <text evidence="1">Belongs to the transglycosylase Slt family.</text>
</comment>
<keyword evidence="7" id="KW-1185">Reference proteome</keyword>
<evidence type="ECO:0000313" key="7">
    <source>
        <dbReference type="Proteomes" id="UP000641137"/>
    </source>
</evidence>
<feature type="compositionally biased region" description="Low complexity" evidence="3">
    <location>
        <begin position="98"/>
        <end position="109"/>
    </location>
</feature>
<reference evidence="6" key="2">
    <citation type="submission" date="2020-09" db="EMBL/GenBank/DDBJ databases">
        <authorList>
            <person name="Sun Q."/>
            <person name="Kim S."/>
        </authorList>
    </citation>
    <scope>NUCLEOTIDE SEQUENCE</scope>
    <source>
        <strain evidence="6">KCTC 42097</strain>
    </source>
</reference>
<evidence type="ECO:0000259" key="5">
    <source>
        <dbReference type="Pfam" id="PF01464"/>
    </source>
</evidence>
<feature type="chain" id="PRO_5035194508" description="Transglycosylase SLT domain-containing protein" evidence="4">
    <location>
        <begin position="20"/>
        <end position="267"/>
    </location>
</feature>
<feature type="compositionally biased region" description="Low complexity" evidence="3">
    <location>
        <begin position="58"/>
        <end position="70"/>
    </location>
</feature>
<keyword evidence="4" id="KW-0732">Signal</keyword>
<dbReference type="Gene3D" id="1.10.530.10">
    <property type="match status" value="1"/>
</dbReference>
<sequence length="267" mass="28080">MKNLMCVATVLAVGGISFAANGAAAQDFMSNREKTVERTTIFDAMAASRKAAAEKTETAAAKKQAAPAKKTASRKSKSSAQKNVAQTARKPVQKKTASRSSKSSQVAKSETITRKSANGYALPGVAAKSAVEKPQLKKSVAKGRTPYSEIITRYAGQYGVPVGLAHAVVRVESNFNPKARGAAGEIGLMQIKPATARSIGFSGSNSALYEPETNIKYGMKYLAMAHKLGGGTTCGTILKYNAGHGAKRMNPVSANYCSKIKVHLASY</sequence>
<gene>
    <name evidence="6" type="ORF">GCM10010136_24630</name>
</gene>
<evidence type="ECO:0000313" key="6">
    <source>
        <dbReference type="EMBL" id="GHC75139.1"/>
    </source>
</evidence>